<evidence type="ECO:0000313" key="8">
    <source>
        <dbReference type="Proteomes" id="UP001159329"/>
    </source>
</evidence>
<comment type="subcellular location">
    <subcellularLocation>
        <location evidence="1">Fimbrium</location>
    </subcellularLocation>
</comment>
<evidence type="ECO:0000313" key="7">
    <source>
        <dbReference type="EMBL" id="MDH0564486.1"/>
    </source>
</evidence>
<feature type="signal peptide" evidence="5">
    <location>
        <begin position="1"/>
        <end position="24"/>
    </location>
</feature>
<name>A0AA42IFK3_9GAMM</name>
<dbReference type="Proteomes" id="UP001159329">
    <property type="component" value="Unassembled WGS sequence"/>
</dbReference>
<dbReference type="SUPFAM" id="SSF49401">
    <property type="entry name" value="Bacterial adhesins"/>
    <property type="match status" value="1"/>
</dbReference>
<feature type="chain" id="PRO_5041443156" evidence="5">
    <location>
        <begin position="25"/>
        <end position="352"/>
    </location>
</feature>
<dbReference type="InterPro" id="IPR050263">
    <property type="entry name" value="Bact_Fimbrial_Adh_Pro"/>
</dbReference>
<feature type="domain" description="Fimbrial-type adhesion" evidence="6">
    <location>
        <begin position="213"/>
        <end position="351"/>
    </location>
</feature>
<gene>
    <name evidence="7" type="ORF">N7644_12430</name>
</gene>
<dbReference type="InterPro" id="IPR036937">
    <property type="entry name" value="Adhesion_dom_fimbrial_sf"/>
</dbReference>
<dbReference type="GO" id="GO:0043709">
    <property type="term" value="P:cell adhesion involved in single-species biofilm formation"/>
    <property type="evidence" value="ECO:0007669"/>
    <property type="project" value="TreeGrafter"/>
</dbReference>
<dbReference type="AlphaFoldDB" id="A0AA42IFK3"/>
<dbReference type="RefSeq" id="WP_279695925.1">
    <property type="nucleotide sequence ID" value="NZ_JAOEEO010000003.1"/>
</dbReference>
<evidence type="ECO:0000256" key="1">
    <source>
        <dbReference type="ARBA" id="ARBA00004561"/>
    </source>
</evidence>
<dbReference type="PANTHER" id="PTHR33420">
    <property type="entry name" value="FIMBRIAL SUBUNIT ELFA-RELATED"/>
    <property type="match status" value="1"/>
</dbReference>
<keyword evidence="3 5" id="KW-0732">Signal</keyword>
<dbReference type="Pfam" id="PF00419">
    <property type="entry name" value="Fimbrial"/>
    <property type="match status" value="1"/>
</dbReference>
<dbReference type="InterPro" id="IPR000259">
    <property type="entry name" value="Adhesion_dom_fimbrial"/>
</dbReference>
<comment type="similarity">
    <text evidence="2">Belongs to the fimbrial protein family.</text>
</comment>
<comment type="caution">
    <text evidence="7">The sequence shown here is derived from an EMBL/GenBank/DDBJ whole genome shotgun (WGS) entry which is preliminary data.</text>
</comment>
<dbReference type="GO" id="GO:0009289">
    <property type="term" value="C:pilus"/>
    <property type="evidence" value="ECO:0007669"/>
    <property type="project" value="UniProtKB-SubCell"/>
</dbReference>
<evidence type="ECO:0000256" key="2">
    <source>
        <dbReference type="ARBA" id="ARBA00006671"/>
    </source>
</evidence>
<dbReference type="PANTHER" id="PTHR33420:SF3">
    <property type="entry name" value="FIMBRIAL SUBUNIT ELFA"/>
    <property type="match status" value="1"/>
</dbReference>
<evidence type="ECO:0000256" key="3">
    <source>
        <dbReference type="ARBA" id="ARBA00022729"/>
    </source>
</evidence>
<organism evidence="7 8">
    <name type="scientific">Acinetobacter courvalinii</name>
    <dbReference type="NCBI Taxonomy" id="280147"/>
    <lineage>
        <taxon>Bacteria</taxon>
        <taxon>Pseudomonadati</taxon>
        <taxon>Pseudomonadota</taxon>
        <taxon>Gammaproteobacteria</taxon>
        <taxon>Moraxellales</taxon>
        <taxon>Moraxellaceae</taxon>
        <taxon>Acinetobacter</taxon>
    </lineage>
</organism>
<protein>
    <submittedName>
        <fullName evidence="7">Fimbrial protein</fullName>
    </submittedName>
</protein>
<reference evidence="7" key="1">
    <citation type="submission" date="2022-09" db="EMBL/GenBank/DDBJ databases">
        <title>Intensive care unit water sources are persistently colonized with multi-drug resistant bacteria and are the site of extensive horizontal gene transfer of antibiotic resistance genes.</title>
        <authorList>
            <person name="Diorio-Toth L."/>
        </authorList>
    </citation>
    <scope>NUCLEOTIDE SEQUENCE</scope>
    <source>
        <strain evidence="7">GD04005</strain>
    </source>
</reference>
<evidence type="ECO:0000256" key="5">
    <source>
        <dbReference type="SAM" id="SignalP"/>
    </source>
</evidence>
<accession>A0AA42IFK3</accession>
<sequence>MQTRYAITLLWTVLAIVSVQQLHATDTGVCNSTPSQPLASNTSSITGSTSNWTLATNFVTSIPAYSLVNCSNKVPDNFADRKTSSFTTVGSHVNFDQSVSYAGTTYYKIVNSSSPYFNQYGYVTFQVQDTKAGKPVLALAKTISLYSNATGESATQGVNIVNLKFYFTAALTESTAAVQLDLGKVYLDLTEGTNRYQDSQSGFIQLTLTPANTKTCSLNNPIVTLPTIATSALSTTGTEAGGKTPFSITATCSSGLASTALYFAMSDNSNVGNNTTVLNNSNAATSNVGIRIYDASNNNAISYNTEYLFGTLGSGANPALTKNFYAKYYKKDNVAAVAGSVNAQATVTVVYK</sequence>
<dbReference type="InterPro" id="IPR008966">
    <property type="entry name" value="Adhesion_dom_sf"/>
</dbReference>
<keyword evidence="4" id="KW-0281">Fimbrium</keyword>
<dbReference type="Gene3D" id="2.60.40.1090">
    <property type="entry name" value="Fimbrial-type adhesion domain"/>
    <property type="match status" value="1"/>
</dbReference>
<dbReference type="EMBL" id="JAOEEO010000003">
    <property type="protein sequence ID" value="MDH0564486.1"/>
    <property type="molecule type" value="Genomic_DNA"/>
</dbReference>
<proteinExistence type="inferred from homology"/>
<evidence type="ECO:0000259" key="6">
    <source>
        <dbReference type="Pfam" id="PF00419"/>
    </source>
</evidence>
<evidence type="ECO:0000256" key="4">
    <source>
        <dbReference type="ARBA" id="ARBA00023263"/>
    </source>
</evidence>